<dbReference type="Pfam" id="PF00903">
    <property type="entry name" value="Glyoxalase"/>
    <property type="match status" value="1"/>
</dbReference>
<gene>
    <name evidence="2" type="ORF">RYX45_17540</name>
</gene>
<dbReference type="Gene3D" id="3.10.180.10">
    <property type="entry name" value="2,3-Dihydroxybiphenyl 1,2-Dioxygenase, domain 1"/>
    <property type="match status" value="1"/>
</dbReference>
<dbReference type="EMBL" id="JAWJAY010000006">
    <property type="protein sequence ID" value="MDV2887002.1"/>
    <property type="molecule type" value="Genomic_DNA"/>
</dbReference>
<comment type="caution">
    <text evidence="2">The sequence shown here is derived from an EMBL/GenBank/DDBJ whole genome shotgun (WGS) entry which is preliminary data.</text>
</comment>
<evidence type="ECO:0000313" key="3">
    <source>
        <dbReference type="Proteomes" id="UP001285636"/>
    </source>
</evidence>
<dbReference type="PANTHER" id="PTHR46142:SF3">
    <property type="entry name" value="F18B13.24 PROTEIN"/>
    <property type="match status" value="1"/>
</dbReference>
<protein>
    <submittedName>
        <fullName evidence="2">VOC family protein</fullName>
    </submittedName>
</protein>
<dbReference type="AlphaFoldDB" id="A0AAJ2NRJ2"/>
<name>A0AAJ2NRJ2_ALKPS</name>
<dbReference type="RefSeq" id="WP_323467513.1">
    <property type="nucleotide sequence ID" value="NZ_CP144224.1"/>
</dbReference>
<evidence type="ECO:0000313" key="2">
    <source>
        <dbReference type="EMBL" id="MDV2887002.1"/>
    </source>
</evidence>
<dbReference type="InterPro" id="IPR029068">
    <property type="entry name" value="Glyas_Bleomycin-R_OHBP_Dase"/>
</dbReference>
<dbReference type="Proteomes" id="UP001285636">
    <property type="component" value="Unassembled WGS sequence"/>
</dbReference>
<reference evidence="2" key="1">
    <citation type="submission" date="2023-10" db="EMBL/GenBank/DDBJ databases">
        <title>Screening of Alkalihalophilus pseudofirmusBZ-TG-HK211 and Its Alleviation of Salt Stress on Rapeseed Growth.</title>
        <authorList>
            <person name="Zhao B."/>
            <person name="Guo T."/>
        </authorList>
    </citation>
    <scope>NUCLEOTIDE SEQUENCE</scope>
    <source>
        <strain evidence="2">BZ-TG-HK211</strain>
    </source>
</reference>
<dbReference type="InterPro" id="IPR004360">
    <property type="entry name" value="Glyas_Fos-R_dOase_dom"/>
</dbReference>
<evidence type="ECO:0000259" key="1">
    <source>
        <dbReference type="PROSITE" id="PS51819"/>
    </source>
</evidence>
<dbReference type="PANTHER" id="PTHR46142">
    <property type="match status" value="1"/>
</dbReference>
<proteinExistence type="predicted"/>
<dbReference type="PROSITE" id="PS51819">
    <property type="entry name" value="VOC"/>
    <property type="match status" value="1"/>
</dbReference>
<accession>A0AAJ2NRJ2</accession>
<dbReference type="InterPro" id="IPR037523">
    <property type="entry name" value="VOC_core"/>
</dbReference>
<sequence>MLKIVDLHHVSLVVKDLDQSIQFYKEILKLEEIERPGFDFRGAWFQIGGGQLHLIEDRNKIEEKKIIDSRGHHFAIRVEDYDQALSWLKKKGIEVIEKPLSKSGFAQIFCLDPDGHIIELHVERKA</sequence>
<organism evidence="2 3">
    <name type="scientific">Alkalihalophilus pseudofirmus</name>
    <name type="common">Bacillus pseudofirmus</name>
    <dbReference type="NCBI Taxonomy" id="79885"/>
    <lineage>
        <taxon>Bacteria</taxon>
        <taxon>Bacillati</taxon>
        <taxon>Bacillota</taxon>
        <taxon>Bacilli</taxon>
        <taxon>Bacillales</taxon>
        <taxon>Bacillaceae</taxon>
        <taxon>Alkalihalophilus</taxon>
    </lineage>
</organism>
<dbReference type="SUPFAM" id="SSF54593">
    <property type="entry name" value="Glyoxalase/Bleomycin resistance protein/Dihydroxybiphenyl dioxygenase"/>
    <property type="match status" value="1"/>
</dbReference>
<feature type="domain" description="VOC" evidence="1">
    <location>
        <begin position="6"/>
        <end position="123"/>
    </location>
</feature>